<dbReference type="KEGG" id="kbs:EPA93_16325"/>
<protein>
    <submittedName>
        <fullName evidence="1">Uncharacterized protein</fullName>
    </submittedName>
</protein>
<accession>A0A4P6JQM0</accession>
<dbReference type="OrthoDB" id="495863at2"/>
<organism evidence="1 2">
    <name type="scientific">Ktedonosporobacter rubrisoli</name>
    <dbReference type="NCBI Taxonomy" id="2509675"/>
    <lineage>
        <taxon>Bacteria</taxon>
        <taxon>Bacillati</taxon>
        <taxon>Chloroflexota</taxon>
        <taxon>Ktedonobacteria</taxon>
        <taxon>Ktedonobacterales</taxon>
        <taxon>Ktedonosporobacteraceae</taxon>
        <taxon>Ktedonosporobacter</taxon>
    </lineage>
</organism>
<sequence length="343" mass="38875">MAIRSDLLLDVQQAYKVGKAGNGNPYNEDRPGLLERVHQWNYGFQPQEQLVKDLCVDLLRSTIAAIRQGELTNAEGFIRAMRSIIANSSLSKNNQAVCHSYIAAAVAYLDYKRQRYEDAMEHLQEALAIDERLEQTDPIYRYMHLHRMMLLDNWVRVLARQRSAFEAMDLAFHVLDYLERKIPTLPLPTIWDSSLLAAYPADILSIFFRTIASQIAEAATGQSSISAPDGMMQLRDIFVHACHHSSPAASSTCYLSPASHDWIQLKIAALEDNISVFLQHSIRLLSAGPGRVPTLWYATIVEIILLSQRLPSSNAAFREELMQEVLTWQRLPPAWKTAIWKIA</sequence>
<dbReference type="Proteomes" id="UP000290365">
    <property type="component" value="Chromosome"/>
</dbReference>
<proteinExistence type="predicted"/>
<evidence type="ECO:0000313" key="2">
    <source>
        <dbReference type="Proteomes" id="UP000290365"/>
    </source>
</evidence>
<evidence type="ECO:0000313" key="1">
    <source>
        <dbReference type="EMBL" id="QBD77470.1"/>
    </source>
</evidence>
<dbReference type="AlphaFoldDB" id="A0A4P6JQM0"/>
<gene>
    <name evidence="1" type="ORF">EPA93_16325</name>
</gene>
<dbReference type="EMBL" id="CP035758">
    <property type="protein sequence ID" value="QBD77470.1"/>
    <property type="molecule type" value="Genomic_DNA"/>
</dbReference>
<dbReference type="RefSeq" id="WP_129888527.1">
    <property type="nucleotide sequence ID" value="NZ_CP035758.1"/>
</dbReference>
<keyword evidence="2" id="KW-1185">Reference proteome</keyword>
<reference evidence="1 2" key="1">
    <citation type="submission" date="2019-01" db="EMBL/GenBank/DDBJ databases">
        <title>Ktedonosporobacter rubrisoli SCAWS-G2.</title>
        <authorList>
            <person name="Huang Y."/>
            <person name="Yan B."/>
        </authorList>
    </citation>
    <scope>NUCLEOTIDE SEQUENCE [LARGE SCALE GENOMIC DNA]</scope>
    <source>
        <strain evidence="1 2">SCAWS-G2</strain>
    </source>
</reference>
<name>A0A4P6JQM0_KTERU</name>